<dbReference type="EMBL" id="JANAVB010043694">
    <property type="protein sequence ID" value="KAJ6792335.1"/>
    <property type="molecule type" value="Genomic_DNA"/>
</dbReference>
<dbReference type="Proteomes" id="UP001140949">
    <property type="component" value="Unassembled WGS sequence"/>
</dbReference>
<keyword evidence="3" id="KW-1185">Reference proteome</keyword>
<accession>A0AAX6DKT1</accession>
<comment type="caution">
    <text evidence="2">The sequence shown here is derived from an EMBL/GenBank/DDBJ whole genome shotgun (WGS) entry which is preliminary data.</text>
</comment>
<proteinExistence type="predicted"/>
<dbReference type="AlphaFoldDB" id="A0AAX6DKT1"/>
<feature type="region of interest" description="Disordered" evidence="1">
    <location>
        <begin position="1"/>
        <end position="41"/>
    </location>
</feature>
<sequence>MKPSGSTSFSLPTATGSNRGRCPELPEGAAPSTSPTDFPKRLLSTSTRLHLSRSTRGRCPIAFIIISSSLD</sequence>
<reference evidence="2" key="2">
    <citation type="submission" date="2023-04" db="EMBL/GenBank/DDBJ databases">
        <authorList>
            <person name="Bruccoleri R.E."/>
            <person name="Oakeley E.J."/>
            <person name="Faust A.-M."/>
            <person name="Dessus-Babus S."/>
            <person name="Altorfer M."/>
            <person name="Burckhardt D."/>
            <person name="Oertli M."/>
            <person name="Naumann U."/>
            <person name="Petersen F."/>
            <person name="Wong J."/>
        </authorList>
    </citation>
    <scope>NUCLEOTIDE SEQUENCE</scope>
    <source>
        <strain evidence="2">GSM-AAB239-AS_SAM_17_03QT</strain>
        <tissue evidence="2">Leaf</tissue>
    </source>
</reference>
<protein>
    <submittedName>
        <fullName evidence="2">Actin-related protein 4 isoform X1</fullName>
    </submittedName>
</protein>
<feature type="compositionally biased region" description="Polar residues" evidence="1">
    <location>
        <begin position="1"/>
        <end position="18"/>
    </location>
</feature>
<evidence type="ECO:0000313" key="3">
    <source>
        <dbReference type="Proteomes" id="UP001140949"/>
    </source>
</evidence>
<evidence type="ECO:0000313" key="2">
    <source>
        <dbReference type="EMBL" id="KAJ6792335.1"/>
    </source>
</evidence>
<gene>
    <name evidence="2" type="ORF">M6B38_240015</name>
</gene>
<organism evidence="2 3">
    <name type="scientific">Iris pallida</name>
    <name type="common">Sweet iris</name>
    <dbReference type="NCBI Taxonomy" id="29817"/>
    <lineage>
        <taxon>Eukaryota</taxon>
        <taxon>Viridiplantae</taxon>
        <taxon>Streptophyta</taxon>
        <taxon>Embryophyta</taxon>
        <taxon>Tracheophyta</taxon>
        <taxon>Spermatophyta</taxon>
        <taxon>Magnoliopsida</taxon>
        <taxon>Liliopsida</taxon>
        <taxon>Asparagales</taxon>
        <taxon>Iridaceae</taxon>
        <taxon>Iridoideae</taxon>
        <taxon>Irideae</taxon>
        <taxon>Iris</taxon>
    </lineage>
</organism>
<reference evidence="2" key="1">
    <citation type="journal article" date="2023" name="GigaByte">
        <title>Genome assembly of the bearded iris, Iris pallida Lam.</title>
        <authorList>
            <person name="Bruccoleri R.E."/>
            <person name="Oakeley E.J."/>
            <person name="Faust A.M.E."/>
            <person name="Altorfer M."/>
            <person name="Dessus-Babus S."/>
            <person name="Burckhardt D."/>
            <person name="Oertli M."/>
            <person name="Naumann U."/>
            <person name="Petersen F."/>
            <person name="Wong J."/>
        </authorList>
    </citation>
    <scope>NUCLEOTIDE SEQUENCE</scope>
    <source>
        <strain evidence="2">GSM-AAB239-AS_SAM_17_03QT</strain>
    </source>
</reference>
<name>A0AAX6DKT1_IRIPA</name>
<evidence type="ECO:0000256" key="1">
    <source>
        <dbReference type="SAM" id="MobiDB-lite"/>
    </source>
</evidence>